<sequence length="217" mass="22915">MAKASTDPTRSRGFRNRNPGNIDWSATNKWQGQLGKESGPGARFAVFSSHEYGIRALALLLTTYQDRYGLRSIKQLINRWAPPVENVTSAYVSHVAALTGRDQDVNLDLHRYADLRPLVEAIITHELGGQPYSAAVIDEGLRLAGVKKPAATLAAAAGTTEGKAALSWAGLVTAAGAAVPAVEAVSGLPQWVGVALVVSVAAVVLAVVLTRRQDLPA</sequence>
<keyword evidence="2" id="KW-1133">Transmembrane helix</keyword>
<name>A0ABR7RQL0_9PROT</name>
<feature type="region of interest" description="Disordered" evidence="1">
    <location>
        <begin position="1"/>
        <end position="27"/>
    </location>
</feature>
<comment type="caution">
    <text evidence="3">The sequence shown here is derived from an EMBL/GenBank/DDBJ whole genome shotgun (WGS) entry which is preliminary data.</text>
</comment>
<keyword evidence="2" id="KW-0472">Membrane</keyword>
<evidence type="ECO:0000256" key="1">
    <source>
        <dbReference type="SAM" id="MobiDB-lite"/>
    </source>
</evidence>
<feature type="transmembrane region" description="Helical" evidence="2">
    <location>
        <begin position="188"/>
        <end position="209"/>
    </location>
</feature>
<dbReference type="EMBL" id="JACTVA010000041">
    <property type="protein sequence ID" value="MBC9208890.1"/>
    <property type="molecule type" value="Genomic_DNA"/>
</dbReference>
<dbReference type="RefSeq" id="WP_187786040.1">
    <property type="nucleotide sequence ID" value="NZ_JACTVA010000041.1"/>
</dbReference>
<feature type="transmembrane region" description="Helical" evidence="2">
    <location>
        <begin position="165"/>
        <end position="182"/>
    </location>
</feature>
<evidence type="ECO:0000256" key="2">
    <source>
        <dbReference type="SAM" id="Phobius"/>
    </source>
</evidence>
<evidence type="ECO:0000313" key="4">
    <source>
        <dbReference type="Proteomes" id="UP000626026"/>
    </source>
</evidence>
<evidence type="ECO:0000313" key="3">
    <source>
        <dbReference type="EMBL" id="MBC9208890.1"/>
    </source>
</evidence>
<protein>
    <submittedName>
        <fullName evidence="3">Structural protein</fullName>
    </submittedName>
</protein>
<keyword evidence="4" id="KW-1185">Reference proteome</keyword>
<dbReference type="Proteomes" id="UP000626026">
    <property type="component" value="Unassembled WGS sequence"/>
</dbReference>
<reference evidence="3 4" key="1">
    <citation type="journal article" date="2013" name="Int. J. Syst. Evol. Microbiol.">
        <title>Roseomonas aerophila sp. nov., isolated from air.</title>
        <authorList>
            <person name="Kim S.J."/>
            <person name="Weon H.Y."/>
            <person name="Ahn J.H."/>
            <person name="Hong S.B."/>
            <person name="Seok S.J."/>
            <person name="Whang K.S."/>
            <person name="Kwon S.W."/>
        </authorList>
    </citation>
    <scope>NUCLEOTIDE SEQUENCE [LARGE SCALE GENOMIC DNA]</scope>
    <source>
        <strain evidence="3 4">NBRC 108923</strain>
    </source>
</reference>
<gene>
    <name evidence="3" type="ORF">IBL26_18735</name>
</gene>
<accession>A0ABR7RQL0</accession>
<keyword evidence="2" id="KW-0812">Transmembrane</keyword>
<organism evidence="3 4">
    <name type="scientific">Teichococcus aerophilus</name>
    <dbReference type="NCBI Taxonomy" id="1224513"/>
    <lineage>
        <taxon>Bacteria</taxon>
        <taxon>Pseudomonadati</taxon>
        <taxon>Pseudomonadota</taxon>
        <taxon>Alphaproteobacteria</taxon>
        <taxon>Acetobacterales</taxon>
        <taxon>Roseomonadaceae</taxon>
        <taxon>Roseomonas</taxon>
    </lineage>
</organism>
<proteinExistence type="predicted"/>